<evidence type="ECO:0000313" key="3">
    <source>
        <dbReference type="Proteomes" id="UP001054837"/>
    </source>
</evidence>
<organism evidence="2 3">
    <name type="scientific">Caerostris darwini</name>
    <dbReference type="NCBI Taxonomy" id="1538125"/>
    <lineage>
        <taxon>Eukaryota</taxon>
        <taxon>Metazoa</taxon>
        <taxon>Ecdysozoa</taxon>
        <taxon>Arthropoda</taxon>
        <taxon>Chelicerata</taxon>
        <taxon>Arachnida</taxon>
        <taxon>Araneae</taxon>
        <taxon>Araneomorphae</taxon>
        <taxon>Entelegynae</taxon>
        <taxon>Araneoidea</taxon>
        <taxon>Araneidae</taxon>
        <taxon>Caerostris</taxon>
    </lineage>
</organism>
<dbReference type="EMBL" id="BPLQ01006249">
    <property type="protein sequence ID" value="GIY21145.1"/>
    <property type="molecule type" value="Genomic_DNA"/>
</dbReference>
<protein>
    <submittedName>
        <fullName evidence="2">Uncharacterized protein</fullName>
    </submittedName>
</protein>
<sequence length="107" mass="12632">MDKRMECCHMYIRNTLYQAERAIPEFPSNIYTNTLSNNDHLSLITERPDHLTLHRIHSIRIKHSITTHDLHHPNSIERSKATRSSQQPKTRCTGRYRDETAVQLKQP</sequence>
<accession>A0AAV4RI72</accession>
<dbReference type="AlphaFoldDB" id="A0AAV4RI72"/>
<keyword evidence="3" id="KW-1185">Reference proteome</keyword>
<evidence type="ECO:0000313" key="2">
    <source>
        <dbReference type="EMBL" id="GIY21145.1"/>
    </source>
</evidence>
<dbReference type="Proteomes" id="UP001054837">
    <property type="component" value="Unassembled WGS sequence"/>
</dbReference>
<evidence type="ECO:0000256" key="1">
    <source>
        <dbReference type="SAM" id="MobiDB-lite"/>
    </source>
</evidence>
<proteinExistence type="predicted"/>
<comment type="caution">
    <text evidence="2">The sequence shown here is derived from an EMBL/GenBank/DDBJ whole genome shotgun (WGS) entry which is preliminary data.</text>
</comment>
<feature type="region of interest" description="Disordered" evidence="1">
    <location>
        <begin position="66"/>
        <end position="107"/>
    </location>
</feature>
<feature type="compositionally biased region" description="Basic and acidic residues" evidence="1">
    <location>
        <begin position="66"/>
        <end position="80"/>
    </location>
</feature>
<reference evidence="2 3" key="1">
    <citation type="submission" date="2021-06" db="EMBL/GenBank/DDBJ databases">
        <title>Caerostris darwini draft genome.</title>
        <authorList>
            <person name="Kono N."/>
            <person name="Arakawa K."/>
        </authorList>
    </citation>
    <scope>NUCLEOTIDE SEQUENCE [LARGE SCALE GENOMIC DNA]</scope>
</reference>
<name>A0AAV4RI72_9ARAC</name>
<gene>
    <name evidence="2" type="ORF">CDAR_482561</name>
</gene>